<evidence type="ECO:0000256" key="7">
    <source>
        <dbReference type="ARBA" id="ARBA00023136"/>
    </source>
</evidence>
<evidence type="ECO:0000313" key="11">
    <source>
        <dbReference type="EMBL" id="MBU9739429.1"/>
    </source>
</evidence>
<protein>
    <submittedName>
        <fullName evidence="11">Glycerol-3-phosphate acyltransferase</fullName>
    </submittedName>
</protein>
<keyword evidence="1" id="KW-1003">Cell membrane</keyword>
<dbReference type="PANTHER" id="PTHR30309">
    <property type="entry name" value="INNER MEMBRANE PROTEIN YGIH"/>
    <property type="match status" value="1"/>
</dbReference>
<reference evidence="11" key="1">
    <citation type="submission" date="2021-06" db="EMBL/GenBank/DDBJ databases">
        <title>Description of novel taxa of the family Lachnospiraceae.</title>
        <authorList>
            <person name="Chaplin A.V."/>
            <person name="Sokolova S.R."/>
            <person name="Pikina A.P."/>
            <person name="Korzhanova M."/>
            <person name="Belova V."/>
            <person name="Korostin D."/>
            <person name="Efimov B.A."/>
        </authorList>
    </citation>
    <scope>NUCLEOTIDE SEQUENCE</scope>
    <source>
        <strain evidence="11">ASD5720</strain>
    </source>
</reference>
<keyword evidence="5 10" id="KW-1133">Transmembrane helix</keyword>
<keyword evidence="11" id="KW-0012">Acyltransferase</keyword>
<sequence>MKYFVWTLLGYLCGSLMFSSLVSKYLCNIDIGTISDDKNPGAGNVFKYVGTGWGILCLVLDIGKGFLPVWMAARMAGVESILFALVIAAPVAGHAFPVFHKWKGGKAIAVTFGVLLGISSYSDAVWLLACLLILFTGILVVRPHHVRVILSFLLFAVWCGFHIRIPSILYGCYLVTLLVIVKHLLAPNQGKWEVRFYPAGLLRSIKEHCVSTYPDLRHGKWRGEHDKREKERSE</sequence>
<keyword evidence="8" id="KW-0594">Phospholipid biosynthesis</keyword>
<gene>
    <name evidence="11" type="ORF">KTH89_23110</name>
</gene>
<name>A0A949NGV0_9FIRM</name>
<keyword evidence="2" id="KW-0444">Lipid biosynthesis</keyword>
<evidence type="ECO:0000256" key="1">
    <source>
        <dbReference type="ARBA" id="ARBA00022475"/>
    </source>
</evidence>
<organism evidence="11 12">
    <name type="scientific">Diplocloster agilis</name>
    <dbReference type="NCBI Taxonomy" id="2850323"/>
    <lineage>
        <taxon>Bacteria</taxon>
        <taxon>Bacillati</taxon>
        <taxon>Bacillota</taxon>
        <taxon>Clostridia</taxon>
        <taxon>Lachnospirales</taxon>
        <taxon>Lachnospiraceae</taxon>
        <taxon>Diplocloster</taxon>
    </lineage>
</organism>
<proteinExistence type="predicted"/>
<feature type="transmembrane region" description="Helical" evidence="10">
    <location>
        <begin position="124"/>
        <end position="141"/>
    </location>
</feature>
<evidence type="ECO:0000256" key="4">
    <source>
        <dbReference type="ARBA" id="ARBA00022692"/>
    </source>
</evidence>
<keyword evidence="6" id="KW-0443">Lipid metabolism</keyword>
<evidence type="ECO:0000256" key="6">
    <source>
        <dbReference type="ARBA" id="ARBA00023098"/>
    </source>
</evidence>
<dbReference type="PANTHER" id="PTHR30309:SF0">
    <property type="entry name" value="GLYCEROL-3-PHOSPHATE ACYLTRANSFERASE-RELATED"/>
    <property type="match status" value="1"/>
</dbReference>
<keyword evidence="7 10" id="KW-0472">Membrane</keyword>
<dbReference type="Proteomes" id="UP000712157">
    <property type="component" value="Unassembled WGS sequence"/>
</dbReference>
<dbReference type="InterPro" id="IPR003811">
    <property type="entry name" value="G3P_acylTferase_PlsY"/>
</dbReference>
<dbReference type="EMBL" id="JAHQCW010000059">
    <property type="protein sequence ID" value="MBU9739429.1"/>
    <property type="molecule type" value="Genomic_DNA"/>
</dbReference>
<keyword evidence="12" id="KW-1185">Reference proteome</keyword>
<keyword evidence="4 10" id="KW-0812">Transmembrane</keyword>
<dbReference type="GO" id="GO:0005886">
    <property type="term" value="C:plasma membrane"/>
    <property type="evidence" value="ECO:0007669"/>
    <property type="project" value="InterPro"/>
</dbReference>
<dbReference type="GO" id="GO:0008654">
    <property type="term" value="P:phospholipid biosynthetic process"/>
    <property type="evidence" value="ECO:0007669"/>
    <property type="project" value="UniProtKB-KW"/>
</dbReference>
<evidence type="ECO:0000313" key="12">
    <source>
        <dbReference type="Proteomes" id="UP000712157"/>
    </source>
</evidence>
<evidence type="ECO:0000256" key="5">
    <source>
        <dbReference type="ARBA" id="ARBA00022989"/>
    </source>
</evidence>
<evidence type="ECO:0000256" key="3">
    <source>
        <dbReference type="ARBA" id="ARBA00022679"/>
    </source>
</evidence>
<dbReference type="RefSeq" id="WP_158342625.1">
    <property type="nucleotide sequence ID" value="NZ_JAHQCW010000059.1"/>
</dbReference>
<feature type="transmembrane region" description="Helical" evidence="10">
    <location>
        <begin position="148"/>
        <end position="181"/>
    </location>
</feature>
<dbReference type="AlphaFoldDB" id="A0A949NGV0"/>
<keyword evidence="9" id="KW-1208">Phospholipid metabolism</keyword>
<evidence type="ECO:0000256" key="8">
    <source>
        <dbReference type="ARBA" id="ARBA00023209"/>
    </source>
</evidence>
<dbReference type="SMART" id="SM01207">
    <property type="entry name" value="G3P_acyltransf"/>
    <property type="match status" value="1"/>
</dbReference>
<accession>A0A949NGV0</accession>
<feature type="transmembrane region" description="Helical" evidence="10">
    <location>
        <begin position="81"/>
        <end position="99"/>
    </location>
</feature>
<dbReference type="Pfam" id="PF02660">
    <property type="entry name" value="G3P_acyltransf"/>
    <property type="match status" value="1"/>
</dbReference>
<evidence type="ECO:0000256" key="2">
    <source>
        <dbReference type="ARBA" id="ARBA00022516"/>
    </source>
</evidence>
<feature type="transmembrane region" description="Helical" evidence="10">
    <location>
        <begin position="48"/>
        <end position="69"/>
    </location>
</feature>
<keyword evidence="3" id="KW-0808">Transferase</keyword>
<dbReference type="GO" id="GO:0043772">
    <property type="term" value="F:acyl-phosphate glycerol-3-phosphate acyltransferase activity"/>
    <property type="evidence" value="ECO:0007669"/>
    <property type="project" value="InterPro"/>
</dbReference>
<evidence type="ECO:0000256" key="9">
    <source>
        <dbReference type="ARBA" id="ARBA00023264"/>
    </source>
</evidence>
<evidence type="ECO:0000256" key="10">
    <source>
        <dbReference type="SAM" id="Phobius"/>
    </source>
</evidence>
<comment type="caution">
    <text evidence="11">The sequence shown here is derived from an EMBL/GenBank/DDBJ whole genome shotgun (WGS) entry which is preliminary data.</text>
</comment>